<keyword evidence="3" id="KW-1185">Reference proteome</keyword>
<dbReference type="EMBL" id="JAGYPJ010000001">
    <property type="protein sequence ID" value="MBS4201702.1"/>
    <property type="molecule type" value="Genomic_DNA"/>
</dbReference>
<dbReference type="InterPro" id="IPR047175">
    <property type="entry name" value="CotS-like"/>
</dbReference>
<dbReference type="PANTHER" id="PTHR39179">
    <property type="entry name" value="SPORE COAT PROTEIN I"/>
    <property type="match status" value="1"/>
</dbReference>
<sequence length="290" mass="33880">MNSFIEEFWGLKNVNVIRVIKAKGNRMVKIINSKEGMFVLKGFDPSLSEQLIKHYTSALSYLGACQYRLSPHILKTIDGKLYKKYQSRYMYIMEYIAGNQLKETIEDEYALGQASASLHMIKDYPYHSGINIDERIENMFRRFYNYPFKKEYDNIIKSLPNFNSLRQSFIHSDIGPHNAVKSSEDKVVFIDLDNAGNGSTFIDIGYPLITQFVRYQNGELTFNIENARAFYQGYYSRMDMNIKEKEHIFHGAIFMQLMYMPSYGENAVEDMWGILKFAMENNELLFSVLN</sequence>
<dbReference type="InterPro" id="IPR011009">
    <property type="entry name" value="Kinase-like_dom_sf"/>
</dbReference>
<evidence type="ECO:0000313" key="3">
    <source>
        <dbReference type="Proteomes" id="UP000682713"/>
    </source>
</evidence>
<name>A0A942TRQ9_9BACI</name>
<comment type="caution">
    <text evidence="2">The sequence shown here is derived from an EMBL/GenBank/DDBJ whole genome shotgun (WGS) entry which is preliminary data.</text>
</comment>
<dbReference type="Gene3D" id="3.90.1200.10">
    <property type="match status" value="1"/>
</dbReference>
<gene>
    <name evidence="2" type="ORF">KHA93_19035</name>
</gene>
<protein>
    <submittedName>
        <fullName evidence="2">Phosphotransferase</fullName>
    </submittedName>
</protein>
<feature type="domain" description="Aminoglycoside phosphotransferase" evidence="1">
    <location>
        <begin position="24"/>
        <end position="208"/>
    </location>
</feature>
<proteinExistence type="predicted"/>
<dbReference type="SUPFAM" id="SSF56112">
    <property type="entry name" value="Protein kinase-like (PK-like)"/>
    <property type="match status" value="1"/>
</dbReference>
<accession>A0A942TRQ9</accession>
<organism evidence="2 3">
    <name type="scientific">Lederbergia citrisecunda</name>
    <dbReference type="NCBI Taxonomy" id="2833583"/>
    <lineage>
        <taxon>Bacteria</taxon>
        <taxon>Bacillati</taxon>
        <taxon>Bacillota</taxon>
        <taxon>Bacilli</taxon>
        <taxon>Bacillales</taxon>
        <taxon>Bacillaceae</taxon>
        <taxon>Lederbergia</taxon>
    </lineage>
</organism>
<dbReference type="PANTHER" id="PTHR39179:SF1">
    <property type="entry name" value="SPORE COAT PROTEIN I"/>
    <property type="match status" value="1"/>
</dbReference>
<dbReference type="Proteomes" id="UP000682713">
    <property type="component" value="Unassembled WGS sequence"/>
</dbReference>
<dbReference type="AlphaFoldDB" id="A0A942TRQ9"/>
<reference evidence="2 3" key="1">
    <citation type="submission" date="2021-05" db="EMBL/GenBank/DDBJ databases">
        <title>Novel Bacillus species.</title>
        <authorList>
            <person name="Liu G."/>
        </authorList>
    </citation>
    <scope>NUCLEOTIDE SEQUENCE [LARGE SCALE GENOMIC DNA]</scope>
    <source>
        <strain evidence="2 3">FJAT-49732</strain>
    </source>
</reference>
<evidence type="ECO:0000313" key="2">
    <source>
        <dbReference type="EMBL" id="MBS4201702.1"/>
    </source>
</evidence>
<dbReference type="RefSeq" id="WP_213112148.1">
    <property type="nucleotide sequence ID" value="NZ_JAGYPJ010000001.1"/>
</dbReference>
<dbReference type="Gene3D" id="3.30.200.20">
    <property type="entry name" value="Phosphorylase Kinase, domain 1"/>
    <property type="match status" value="1"/>
</dbReference>
<dbReference type="InterPro" id="IPR002575">
    <property type="entry name" value="Aminoglycoside_PTrfase"/>
</dbReference>
<dbReference type="Pfam" id="PF01636">
    <property type="entry name" value="APH"/>
    <property type="match status" value="1"/>
</dbReference>
<dbReference type="GO" id="GO:0042601">
    <property type="term" value="C:endospore-forming forespore"/>
    <property type="evidence" value="ECO:0007669"/>
    <property type="project" value="TreeGrafter"/>
</dbReference>
<evidence type="ECO:0000259" key="1">
    <source>
        <dbReference type="Pfam" id="PF01636"/>
    </source>
</evidence>